<accession>A0A1G7MH76</accession>
<dbReference type="RefSeq" id="WP_093690685.1">
    <property type="nucleotide sequence ID" value="NZ_FNBU01000017.1"/>
</dbReference>
<organism evidence="1 2">
    <name type="scientific">Sporolituus thermophilus DSM 23256</name>
    <dbReference type="NCBI Taxonomy" id="1123285"/>
    <lineage>
        <taxon>Bacteria</taxon>
        <taxon>Bacillati</taxon>
        <taxon>Bacillota</taxon>
        <taxon>Negativicutes</taxon>
        <taxon>Selenomonadales</taxon>
        <taxon>Sporomusaceae</taxon>
        <taxon>Sporolituus</taxon>
    </lineage>
</organism>
<name>A0A1G7MH76_9FIRM</name>
<sequence length="100" mass="11548">MDHYFGIPNWPLPKSTKKCVKTYTSTLKLYEVSFFRLYKVCLWCGCEFDYYNFHGVCPFCGDNPNGDNIDDPPQPGFVFFPELLLATSPLALFPELAFYP</sequence>
<evidence type="ECO:0000313" key="1">
    <source>
        <dbReference type="EMBL" id="SDF60479.1"/>
    </source>
</evidence>
<protein>
    <submittedName>
        <fullName evidence="1">Uncharacterized protein</fullName>
    </submittedName>
</protein>
<proteinExistence type="predicted"/>
<dbReference type="OrthoDB" id="1683208at2"/>
<evidence type="ECO:0000313" key="2">
    <source>
        <dbReference type="Proteomes" id="UP000243333"/>
    </source>
</evidence>
<dbReference type="Proteomes" id="UP000243333">
    <property type="component" value="Unassembled WGS sequence"/>
</dbReference>
<dbReference type="EMBL" id="FNBU01000017">
    <property type="protein sequence ID" value="SDF60479.1"/>
    <property type="molecule type" value="Genomic_DNA"/>
</dbReference>
<dbReference type="AlphaFoldDB" id="A0A1G7MH76"/>
<reference evidence="2" key="1">
    <citation type="submission" date="2016-10" db="EMBL/GenBank/DDBJ databases">
        <authorList>
            <person name="Varghese N."/>
            <person name="Submissions S."/>
        </authorList>
    </citation>
    <scope>NUCLEOTIDE SEQUENCE [LARGE SCALE GENOMIC DNA]</scope>
    <source>
        <strain evidence="2">DSM 23256</strain>
    </source>
</reference>
<gene>
    <name evidence="1" type="ORF">SAMN05660235_02123</name>
</gene>
<keyword evidence="2" id="KW-1185">Reference proteome</keyword>